<reference evidence="9" key="2">
    <citation type="submission" date="2010-04" db="EMBL/GenBank/DDBJ databases">
        <authorList>
            <person name="Buell R."/>
            <person name="Hamilton J."/>
            <person name="Hostetler J."/>
        </authorList>
    </citation>
    <scope>NUCLEOTIDE SEQUENCE [LARGE SCALE GENOMIC DNA]</scope>
    <source>
        <strain evidence="9">DAOM:BR144</strain>
    </source>
</reference>
<sequence>MKHEPLPERKPLVDVKPPAKAALLANGKADEMTEYERKRLENIQRNLDFMKSMGVSTAKIAARTAVGAVKAPSKGIPTKRKPSEPPQPTRKSRRIQGKQSENLALPASWPVNDVPRAGFNAEDPRTGRFDVNLTAEAVNVSSASGRSFLDSIAGGVEEKESDLKVDATGVETVNYQLSSEDIVKATEERIYSIVFHSRQDKLVVATGDKRGNLSLWSADEPSDAEDVVVMYRPHTLPITQLHFAPEDSTKLVSASFDGSIREFDLKAGAFSELYGTQDDVGITSMTLDIEHNAYLISCDDGHVCSVDRRESQKNASRFLLHEKKINTVHQHPEFRFCLATASLDRTVCLWDSRKLSKSNNKPLVTMPHERSVNCAYFSPTGDHLVTVGLDNYVNLFNTGDAKHHDAHSVAPTLAIPHNNQTGRWLTKLHATWDPKHKDRFVIGCMQQPRRIQLFKATRKNPIQELTSEYFNSVHSINVFHPTLDAICGGNSSGRLSLWRGSK</sequence>
<dbReference type="FunFam" id="2.130.10.10:FF:000180">
    <property type="entry name" value="WD repeat-containing protein 76"/>
    <property type="match status" value="1"/>
</dbReference>
<evidence type="ECO:0000256" key="6">
    <source>
        <dbReference type="PROSITE-ProRule" id="PRU00221"/>
    </source>
</evidence>
<dbReference type="OMA" id="DPNTLYW"/>
<evidence type="ECO:0000313" key="8">
    <source>
        <dbReference type="EnsemblProtists" id="PYU1_T000081"/>
    </source>
</evidence>
<dbReference type="PROSITE" id="PS50082">
    <property type="entry name" value="WD_REPEATS_2"/>
    <property type="match status" value="1"/>
</dbReference>
<dbReference type="Pfam" id="PF00400">
    <property type="entry name" value="WD40"/>
    <property type="match status" value="3"/>
</dbReference>
<dbReference type="PANTHER" id="PTHR14773">
    <property type="entry name" value="WD REPEAT-CONTAINING PROTEIN 76"/>
    <property type="match status" value="1"/>
</dbReference>
<comment type="similarity">
    <text evidence="2">Belongs to the WD repeat DDB2/WDR76 family.</text>
</comment>
<keyword evidence="4 6" id="KW-0853">WD repeat</keyword>
<protein>
    <recommendedName>
        <fullName evidence="3">WD repeat-containing protein 76</fullName>
    </recommendedName>
</protein>
<feature type="repeat" description="WD" evidence="6">
    <location>
        <begin position="231"/>
        <end position="273"/>
    </location>
</feature>
<dbReference type="GO" id="GO:2000001">
    <property type="term" value="P:regulation of DNA damage checkpoint"/>
    <property type="evidence" value="ECO:0007669"/>
    <property type="project" value="TreeGrafter"/>
</dbReference>
<reference evidence="9" key="1">
    <citation type="journal article" date="2010" name="Genome Biol.">
        <title>Genome sequence of the necrotrophic plant pathogen Pythium ultimum reveals original pathogenicity mechanisms and effector repertoire.</title>
        <authorList>
            <person name="Levesque C.A."/>
            <person name="Brouwer H."/>
            <person name="Cano L."/>
            <person name="Hamilton J.P."/>
            <person name="Holt C."/>
            <person name="Huitema E."/>
            <person name="Raffaele S."/>
            <person name="Robideau G.P."/>
            <person name="Thines M."/>
            <person name="Win J."/>
            <person name="Zerillo M.M."/>
            <person name="Beakes G.W."/>
            <person name="Boore J.L."/>
            <person name="Busam D."/>
            <person name="Dumas B."/>
            <person name="Ferriera S."/>
            <person name="Fuerstenberg S.I."/>
            <person name="Gachon C.M."/>
            <person name="Gaulin E."/>
            <person name="Govers F."/>
            <person name="Grenville-Briggs L."/>
            <person name="Horner N."/>
            <person name="Hostetler J."/>
            <person name="Jiang R.H."/>
            <person name="Johnson J."/>
            <person name="Krajaejun T."/>
            <person name="Lin H."/>
            <person name="Meijer H.J."/>
            <person name="Moore B."/>
            <person name="Morris P."/>
            <person name="Phuntmart V."/>
            <person name="Puiu D."/>
            <person name="Shetty J."/>
            <person name="Stajich J.E."/>
            <person name="Tripathy S."/>
            <person name="Wawra S."/>
            <person name="van West P."/>
            <person name="Whitty B.R."/>
            <person name="Coutinho P.M."/>
            <person name="Henrissat B."/>
            <person name="Martin F."/>
            <person name="Thomas P.D."/>
            <person name="Tyler B.M."/>
            <person name="De Vries R.P."/>
            <person name="Kamoun S."/>
            <person name="Yandell M."/>
            <person name="Tisserat N."/>
            <person name="Buell C.R."/>
        </authorList>
    </citation>
    <scope>NUCLEOTIDE SEQUENCE</scope>
    <source>
        <strain evidence="9">DAOM:BR144</strain>
    </source>
</reference>
<reference evidence="8" key="3">
    <citation type="submission" date="2015-02" db="UniProtKB">
        <authorList>
            <consortium name="EnsemblProtists"/>
        </authorList>
    </citation>
    <scope>IDENTIFICATION</scope>
    <source>
        <strain evidence="8">DAOM BR144</strain>
    </source>
</reference>
<dbReference type="InterPro" id="IPR036322">
    <property type="entry name" value="WD40_repeat_dom_sf"/>
</dbReference>
<dbReference type="SMART" id="SM00320">
    <property type="entry name" value="WD40"/>
    <property type="match status" value="4"/>
</dbReference>
<dbReference type="VEuPathDB" id="FungiDB:PYU1_G000081"/>
<dbReference type="InterPro" id="IPR001680">
    <property type="entry name" value="WD40_rpt"/>
</dbReference>
<name>K3W540_GLOUD</name>
<feature type="region of interest" description="Disordered" evidence="7">
    <location>
        <begin position="66"/>
        <end position="104"/>
    </location>
</feature>
<dbReference type="HOGENOM" id="CLU_017019_0_1_1"/>
<dbReference type="PANTHER" id="PTHR14773:SF0">
    <property type="entry name" value="WD REPEAT-CONTAINING PROTEIN 76"/>
    <property type="match status" value="1"/>
</dbReference>
<evidence type="ECO:0000256" key="2">
    <source>
        <dbReference type="ARBA" id="ARBA00005434"/>
    </source>
</evidence>
<dbReference type="GO" id="GO:0003677">
    <property type="term" value="F:DNA binding"/>
    <property type="evidence" value="ECO:0007669"/>
    <property type="project" value="TreeGrafter"/>
</dbReference>
<dbReference type="Gene3D" id="2.130.10.10">
    <property type="entry name" value="YVTN repeat-like/Quinoprotein amine dehydrogenase"/>
    <property type="match status" value="1"/>
</dbReference>
<dbReference type="EnsemblProtists" id="PYU1_T000081">
    <property type="protein sequence ID" value="PYU1_T000081"/>
    <property type="gene ID" value="PYU1_G000081"/>
</dbReference>
<evidence type="ECO:0000256" key="1">
    <source>
        <dbReference type="ARBA" id="ARBA00002530"/>
    </source>
</evidence>
<dbReference type="eggNOG" id="KOG4328">
    <property type="taxonomic scope" value="Eukaryota"/>
</dbReference>
<accession>K3W540</accession>
<dbReference type="InterPro" id="IPR050853">
    <property type="entry name" value="WD_repeat_DNA-damage-binding"/>
</dbReference>
<dbReference type="Proteomes" id="UP000019132">
    <property type="component" value="Unassembled WGS sequence"/>
</dbReference>
<dbReference type="GO" id="GO:0005634">
    <property type="term" value="C:nucleus"/>
    <property type="evidence" value="ECO:0007669"/>
    <property type="project" value="TreeGrafter"/>
</dbReference>
<keyword evidence="9" id="KW-1185">Reference proteome</keyword>
<dbReference type="SUPFAM" id="SSF50978">
    <property type="entry name" value="WD40 repeat-like"/>
    <property type="match status" value="1"/>
</dbReference>
<evidence type="ECO:0000313" key="9">
    <source>
        <dbReference type="Proteomes" id="UP000019132"/>
    </source>
</evidence>
<evidence type="ECO:0000256" key="3">
    <source>
        <dbReference type="ARBA" id="ARBA00021234"/>
    </source>
</evidence>
<evidence type="ECO:0000256" key="7">
    <source>
        <dbReference type="SAM" id="MobiDB-lite"/>
    </source>
</evidence>
<evidence type="ECO:0000256" key="4">
    <source>
        <dbReference type="ARBA" id="ARBA00022574"/>
    </source>
</evidence>
<proteinExistence type="inferred from homology"/>
<evidence type="ECO:0000256" key="5">
    <source>
        <dbReference type="ARBA" id="ARBA00022737"/>
    </source>
</evidence>
<comment type="function">
    <text evidence="1">Specifically binds 5-hydroxymethylcytosine (5hmC), suggesting that it acts as a specific reader of 5hmC.</text>
</comment>
<dbReference type="InterPro" id="IPR015943">
    <property type="entry name" value="WD40/YVTN_repeat-like_dom_sf"/>
</dbReference>
<dbReference type="STRING" id="431595.K3W540"/>
<keyword evidence="5" id="KW-0677">Repeat</keyword>
<organism evidence="8 9">
    <name type="scientific">Globisporangium ultimum (strain ATCC 200006 / CBS 805.95 / DAOM BR144)</name>
    <name type="common">Pythium ultimum</name>
    <dbReference type="NCBI Taxonomy" id="431595"/>
    <lineage>
        <taxon>Eukaryota</taxon>
        <taxon>Sar</taxon>
        <taxon>Stramenopiles</taxon>
        <taxon>Oomycota</taxon>
        <taxon>Peronosporomycetes</taxon>
        <taxon>Pythiales</taxon>
        <taxon>Pythiaceae</taxon>
        <taxon>Globisporangium</taxon>
    </lineage>
</organism>
<dbReference type="AlphaFoldDB" id="K3W540"/>
<dbReference type="InParanoid" id="K3W540"/>
<dbReference type="EMBL" id="GL376636">
    <property type="status" value="NOT_ANNOTATED_CDS"/>
    <property type="molecule type" value="Genomic_DNA"/>
</dbReference>